<keyword evidence="4 6" id="KW-1133">Transmembrane helix</keyword>
<gene>
    <name evidence="7" type="ORF">CRYO30217_00750</name>
</gene>
<evidence type="ECO:0000256" key="2">
    <source>
        <dbReference type="ARBA" id="ARBA00022475"/>
    </source>
</evidence>
<reference evidence="7" key="1">
    <citation type="submission" date="2021-04" db="EMBL/GenBank/DDBJ databases">
        <authorList>
            <person name="Rodrigo-Torres L."/>
            <person name="Arahal R. D."/>
            <person name="Lucena T."/>
        </authorList>
    </citation>
    <scope>NUCLEOTIDE SEQUENCE</scope>
    <source>
        <strain evidence="7">AS29M-1</strain>
    </source>
</reference>
<dbReference type="PANTHER" id="PTHR10010">
    <property type="entry name" value="SOLUTE CARRIER FAMILY 34 SODIUM PHOSPHATE , MEMBER 2-RELATED"/>
    <property type="match status" value="1"/>
</dbReference>
<dbReference type="PANTHER" id="PTHR10010:SF46">
    <property type="entry name" value="SODIUM-DEPENDENT PHOSPHATE TRANSPORT PROTEIN 2B"/>
    <property type="match status" value="1"/>
</dbReference>
<feature type="transmembrane region" description="Helical" evidence="6">
    <location>
        <begin position="179"/>
        <end position="198"/>
    </location>
</feature>
<evidence type="ECO:0000256" key="1">
    <source>
        <dbReference type="ARBA" id="ARBA00004651"/>
    </source>
</evidence>
<dbReference type="InterPro" id="IPR038078">
    <property type="entry name" value="PhoU-like_sf"/>
</dbReference>
<evidence type="ECO:0000313" key="7">
    <source>
        <dbReference type="EMBL" id="CAG5078720.1"/>
    </source>
</evidence>
<evidence type="ECO:0000313" key="8">
    <source>
        <dbReference type="Proteomes" id="UP000683507"/>
    </source>
</evidence>
<feature type="transmembrane region" description="Helical" evidence="6">
    <location>
        <begin position="85"/>
        <end position="107"/>
    </location>
</feature>
<name>A0A916NQC0_9FLAO</name>
<dbReference type="GO" id="GO:0044341">
    <property type="term" value="P:sodium-dependent phosphate transport"/>
    <property type="evidence" value="ECO:0007669"/>
    <property type="project" value="InterPro"/>
</dbReference>
<dbReference type="Proteomes" id="UP000683507">
    <property type="component" value="Chromosome"/>
</dbReference>
<keyword evidence="8" id="KW-1185">Reference proteome</keyword>
<feature type="transmembrane region" description="Helical" evidence="6">
    <location>
        <begin position="6"/>
        <end position="24"/>
    </location>
</feature>
<feature type="transmembrane region" description="Helical" evidence="6">
    <location>
        <begin position="138"/>
        <end position="159"/>
    </location>
</feature>
<dbReference type="GO" id="GO:0005886">
    <property type="term" value="C:plasma membrane"/>
    <property type="evidence" value="ECO:0007669"/>
    <property type="project" value="UniProtKB-SubCell"/>
</dbReference>
<feature type="transmembrane region" description="Helical" evidence="6">
    <location>
        <begin position="323"/>
        <end position="344"/>
    </location>
</feature>
<evidence type="ECO:0000256" key="5">
    <source>
        <dbReference type="ARBA" id="ARBA00023136"/>
    </source>
</evidence>
<dbReference type="KEGG" id="ptan:CRYO30217_00750"/>
<accession>A0A916NQC0</accession>
<evidence type="ECO:0000256" key="6">
    <source>
        <dbReference type="SAM" id="Phobius"/>
    </source>
</evidence>
<dbReference type="Pfam" id="PF02690">
    <property type="entry name" value="Na_Pi_cotrans"/>
    <property type="match status" value="2"/>
</dbReference>
<sequence>MDVLYTVLTVIGSLGFFIFGMKIMSEGIQKVAGEQLRTILSAATSNRVAGVFTGFLTTSIIQSSSATTVMVVSFVNAKLLSLRQAIGVIMGANIGTTMTAFLLMFFAFGKFSIADYSYPIMAFGVPMLFLSNQRIKSLGEFLIGFAILFLGLDALKHSMSFIKDNPEFLELIVKPLSEFGYLSVILFVLIGGLLTVVVQSSSAAMAITITLCGSGGLPLEYGAAIVLGENIGTTVTANLAAMIGNVHAKRAARAHLFFNIIGVIWMLFVFGLFVDMAQYIVDNTVFDGLTSLKPIDPTGKGGLNLAAEGAARVLEENTLKIRWSLAVFHLCFNIVNTLLLVWFVNKLESTVVRMVKVKAGSDEEYHLEFIGGGVMSTAELSIMQAQKELERFGGIVHRMNGFLQRMLDSTGKKERKKLGKKLEKYEDITDKIEMEIIEYLGKAAQLPMGKDVSKKMGAVLAVASDLESIGDIYFQLSKVLDKKASEKLWFSPAQRNSLHELLNKVNEAFDVMNKNIRSMFSGKYDVKSAYQVEHQINEIRNKIREWHFESLEKEEYNINSTVVYSNLYSGLEKVGDHVLNVTESLTGNVDAYEQMRPMATSPSTN</sequence>
<dbReference type="AlphaFoldDB" id="A0A916NQC0"/>
<dbReference type="SUPFAM" id="SSF109755">
    <property type="entry name" value="PhoU-like"/>
    <property type="match status" value="1"/>
</dbReference>
<keyword evidence="5 6" id="KW-0472">Membrane</keyword>
<dbReference type="Gene3D" id="1.20.58.220">
    <property type="entry name" value="Phosphate transport system protein phou homolog 2, domain 2"/>
    <property type="match status" value="1"/>
</dbReference>
<feature type="transmembrane region" description="Helical" evidence="6">
    <location>
        <begin position="256"/>
        <end position="281"/>
    </location>
</feature>
<keyword evidence="3 6" id="KW-0812">Transmembrane</keyword>
<keyword evidence="2" id="KW-1003">Cell membrane</keyword>
<organism evidence="7 8">
    <name type="scientific">Parvicella tangerina</name>
    <dbReference type="NCBI Taxonomy" id="2829795"/>
    <lineage>
        <taxon>Bacteria</taxon>
        <taxon>Pseudomonadati</taxon>
        <taxon>Bacteroidota</taxon>
        <taxon>Flavobacteriia</taxon>
        <taxon>Flavobacteriales</taxon>
        <taxon>Parvicellaceae</taxon>
        <taxon>Parvicella</taxon>
    </lineage>
</organism>
<comment type="subcellular location">
    <subcellularLocation>
        <location evidence="1">Cell membrane</location>
        <topology evidence="1">Multi-pass membrane protein</topology>
    </subcellularLocation>
</comment>
<evidence type="ECO:0008006" key="9">
    <source>
        <dbReference type="Google" id="ProtNLM"/>
    </source>
</evidence>
<dbReference type="RefSeq" id="WP_258540974.1">
    <property type="nucleotide sequence ID" value="NZ_OU015584.1"/>
</dbReference>
<feature type="transmembrane region" description="Helical" evidence="6">
    <location>
        <begin position="113"/>
        <end position="131"/>
    </location>
</feature>
<dbReference type="GO" id="GO:0005436">
    <property type="term" value="F:sodium:phosphate symporter activity"/>
    <property type="evidence" value="ECO:0007669"/>
    <property type="project" value="InterPro"/>
</dbReference>
<dbReference type="EMBL" id="OU015584">
    <property type="protein sequence ID" value="CAG5078720.1"/>
    <property type="molecule type" value="Genomic_DNA"/>
</dbReference>
<evidence type="ECO:0000256" key="4">
    <source>
        <dbReference type="ARBA" id="ARBA00022989"/>
    </source>
</evidence>
<proteinExistence type="predicted"/>
<dbReference type="NCBIfam" id="NF037997">
    <property type="entry name" value="Na_Pi_symport"/>
    <property type="match status" value="1"/>
</dbReference>
<evidence type="ECO:0000256" key="3">
    <source>
        <dbReference type="ARBA" id="ARBA00022692"/>
    </source>
</evidence>
<dbReference type="InterPro" id="IPR003841">
    <property type="entry name" value="Na/Pi_transpt"/>
</dbReference>
<protein>
    <recommendedName>
        <fullName evidence="9">Na/Pi cotransporter family protein</fullName>
    </recommendedName>
</protein>